<gene>
    <name evidence="10" type="ordered locus">EbC_18050</name>
</gene>
<dbReference type="InterPro" id="IPR001789">
    <property type="entry name" value="Sig_transdc_resp-reg_receiver"/>
</dbReference>
<comment type="catalytic activity">
    <reaction evidence="1">
        <text>ATP + protein L-histidine = ADP + protein N-phospho-L-histidine.</text>
        <dbReference type="EC" id="2.7.13.3"/>
    </reaction>
</comment>
<dbReference type="PROSITE" id="PS50109">
    <property type="entry name" value="HIS_KIN"/>
    <property type="match status" value="1"/>
</dbReference>
<evidence type="ECO:0000256" key="6">
    <source>
        <dbReference type="SAM" id="Phobius"/>
    </source>
</evidence>
<keyword evidence="10" id="KW-0808">Transferase</keyword>
<keyword evidence="3 4" id="KW-0597">Phosphoprotein</keyword>
<dbReference type="eggNOG" id="COG0784">
    <property type="taxonomic scope" value="Bacteria"/>
</dbReference>
<dbReference type="GeneID" id="90511828"/>
<evidence type="ECO:0000313" key="11">
    <source>
        <dbReference type="Proteomes" id="UP000008793"/>
    </source>
</evidence>
<dbReference type="Gene3D" id="3.40.50.2300">
    <property type="match status" value="1"/>
</dbReference>
<dbReference type="PROSITE" id="PS50110">
    <property type="entry name" value="RESPONSE_REGULATORY"/>
    <property type="match status" value="1"/>
</dbReference>
<evidence type="ECO:0000313" key="10">
    <source>
        <dbReference type="EMBL" id="CAX59336.1"/>
    </source>
</evidence>
<keyword evidence="6" id="KW-0472">Membrane</keyword>
<evidence type="ECO:0000256" key="7">
    <source>
        <dbReference type="SAM" id="SignalP"/>
    </source>
</evidence>
<dbReference type="PANTHER" id="PTHR45339:SF5">
    <property type="entry name" value="HISTIDINE KINASE"/>
    <property type="match status" value="1"/>
</dbReference>
<evidence type="ECO:0000259" key="8">
    <source>
        <dbReference type="PROSITE" id="PS50109"/>
    </source>
</evidence>
<sequence>MMNRFLLSFLLCVITLGYGQPFAQASPASLTLTPRVEVMPPVVNFTPDVRAWLQTHAEIRVGVWGISQPPVSVGIERGQLAGIDADYLSLLESSLNVHFTLVHYQDSKSALAALSRGEITLLAIWNRGMSANQPVRASLPWLLDRPVLVSRQQPNSDQQNAVDAPDTLLRDLLDDSARLSGRNPLETGEGGHQDYYHAVNAVALGNEEARWMNRATAHYLTRDRQVEHIWLHPHPTQGDLNLSFGVSTESPHLLRAIDAVLQNLPLVSRLRIAHNWGLGNDHVIDRTELHLNTLESRWLKRHDPFTVLLDSRRSPLTFVDAKGQPAGLAVDVLKWISQRYGLTFSWQIADSDRQMAELLVRYPNALVASELTVPGESESAQSTLTSSAPWLISPAVLLMNRASPRPVSLHDLNGEKIAIERHNPLIPWLETWFPTLQLVQTDTSDMAVKLLEVGEVHAAISSQFSAQYYLKHNDEHQLYQALALPARPLNVGFAARGDNPCAISIINKALRATSPETLLKLAYSWRTLPTPIEEQHFWSTPFWSVALPLIGLLLVLVLSGLWIGRLRQALRNMLAHLRRNQMLIEQLQQARDENQRMLQAHNAFMKSMSHEVRTPINAVIGLLELELRQQTLSGMHNSNLQTAYESACELMSLTGDVFDIFQAETQDTPGIARMVNLPSLVHSTVALYRQQAEEKSLRISVVNDLKEAHCETDSLLIIRVLSSLLRNAVRHTAQGEIEVALYQGDKDASGNLPLVIEVCDEGDGLPDNFDPLIDAGNNEGVLSLQGTGLSLLACQTMLEQAGGELIIESEADSGTTVSLHLLVRPAPPQDEEVPPMAGLNILVVDDYPPALQILRQQLKAMGHQVTTAAHGLEGLYCWQNKADFALIITDCTMPEMDGFEMTRRIRALEQQRGASPLPILGLTAMSGAEVTQDCLNAGMNQCLTKPLSSNALQHLIAHYTEAKHCLPA</sequence>
<keyword evidence="11" id="KW-1185">Reference proteome</keyword>
<keyword evidence="7" id="KW-0732">Signal</keyword>
<dbReference type="KEGG" id="ebi:EbC_18050"/>
<feature type="signal peptide" evidence="7">
    <location>
        <begin position="1"/>
        <end position="25"/>
    </location>
</feature>
<dbReference type="RefSeq" id="WP_013201828.1">
    <property type="nucleotide sequence ID" value="NC_014306.1"/>
</dbReference>
<keyword evidence="10" id="KW-0418">Kinase</keyword>
<dbReference type="eggNOG" id="COG0834">
    <property type="taxonomic scope" value="Bacteria"/>
</dbReference>
<dbReference type="GO" id="GO:0000155">
    <property type="term" value="F:phosphorelay sensor kinase activity"/>
    <property type="evidence" value="ECO:0007669"/>
    <property type="project" value="InterPro"/>
</dbReference>
<evidence type="ECO:0000256" key="5">
    <source>
        <dbReference type="SAM" id="Coils"/>
    </source>
</evidence>
<dbReference type="SUPFAM" id="SSF55874">
    <property type="entry name" value="ATPase domain of HSP90 chaperone/DNA topoisomerase II/histidine kinase"/>
    <property type="match status" value="1"/>
</dbReference>
<evidence type="ECO:0000256" key="4">
    <source>
        <dbReference type="PROSITE-ProRule" id="PRU00169"/>
    </source>
</evidence>
<proteinExistence type="predicted"/>
<dbReference type="InterPro" id="IPR003594">
    <property type="entry name" value="HATPase_dom"/>
</dbReference>
<accession>D8MR79</accession>
<dbReference type="SUPFAM" id="SSF52172">
    <property type="entry name" value="CheY-like"/>
    <property type="match status" value="1"/>
</dbReference>
<dbReference type="Pfam" id="PF00497">
    <property type="entry name" value="SBP_bac_3"/>
    <property type="match status" value="1"/>
</dbReference>
<keyword evidence="6" id="KW-1133">Transmembrane helix</keyword>
<dbReference type="Proteomes" id="UP000008793">
    <property type="component" value="Chromosome"/>
</dbReference>
<dbReference type="SMART" id="SM00387">
    <property type="entry name" value="HATPase_c"/>
    <property type="match status" value="1"/>
</dbReference>
<dbReference type="Gene3D" id="3.30.565.10">
    <property type="entry name" value="Histidine kinase-like ATPase, C-terminal domain"/>
    <property type="match status" value="1"/>
</dbReference>
<evidence type="ECO:0000259" key="9">
    <source>
        <dbReference type="PROSITE" id="PS50110"/>
    </source>
</evidence>
<dbReference type="eggNOG" id="COG2205">
    <property type="taxonomic scope" value="Bacteria"/>
</dbReference>
<dbReference type="PRINTS" id="PR00344">
    <property type="entry name" value="BCTRLSENSOR"/>
</dbReference>
<feature type="domain" description="Response regulatory" evidence="9">
    <location>
        <begin position="840"/>
        <end position="960"/>
    </location>
</feature>
<reference evidence="10 11" key="1">
    <citation type="journal article" date="2010" name="BMC Genomics">
        <title>Genome comparison of the epiphytic bacteria Erwinia billingiae and E. tasmaniensis with the pear pathogen E. pyrifoliae.</title>
        <authorList>
            <person name="Kube M."/>
            <person name="Migdoll A.M."/>
            <person name="Gehring I."/>
            <person name="Heitmann K."/>
            <person name="Mayer Y."/>
            <person name="Kuhl H."/>
            <person name="Knaust F."/>
            <person name="Geider K."/>
            <person name="Reinhardt R."/>
        </authorList>
    </citation>
    <scope>NUCLEOTIDE SEQUENCE [LARGE SCALE GENOMIC DNA]</scope>
    <source>
        <strain evidence="10 11">Eb661</strain>
    </source>
</reference>
<dbReference type="SUPFAM" id="SSF47384">
    <property type="entry name" value="Homodimeric domain of signal transducing histidine kinase"/>
    <property type="match status" value="1"/>
</dbReference>
<dbReference type="HOGENOM" id="CLU_000445_37_3_6"/>
<keyword evidence="5" id="KW-0175">Coiled coil</keyword>
<dbReference type="EC" id="2.7.13.3" evidence="2"/>
<feature type="transmembrane region" description="Helical" evidence="6">
    <location>
        <begin position="542"/>
        <end position="563"/>
    </location>
</feature>
<evidence type="ECO:0000256" key="3">
    <source>
        <dbReference type="ARBA" id="ARBA00022553"/>
    </source>
</evidence>
<dbReference type="InterPro" id="IPR011006">
    <property type="entry name" value="CheY-like_superfamily"/>
</dbReference>
<dbReference type="SMART" id="SM00062">
    <property type="entry name" value="PBPb"/>
    <property type="match status" value="1"/>
</dbReference>
<dbReference type="InterPro" id="IPR001638">
    <property type="entry name" value="Solute-binding_3/MltF_N"/>
</dbReference>
<name>D8MR79_ERWBE</name>
<protein>
    <recommendedName>
        <fullName evidence="2">histidine kinase</fullName>
        <ecNumber evidence="2">2.7.13.3</ecNumber>
    </recommendedName>
</protein>
<dbReference type="InterPro" id="IPR005467">
    <property type="entry name" value="His_kinase_dom"/>
</dbReference>
<dbReference type="SMART" id="SM00388">
    <property type="entry name" value="HisKA"/>
    <property type="match status" value="1"/>
</dbReference>
<dbReference type="InterPro" id="IPR004358">
    <property type="entry name" value="Sig_transdc_His_kin-like_C"/>
</dbReference>
<evidence type="ECO:0000256" key="2">
    <source>
        <dbReference type="ARBA" id="ARBA00012438"/>
    </source>
</evidence>
<dbReference type="Pfam" id="PF02518">
    <property type="entry name" value="HATPase_c"/>
    <property type="match status" value="1"/>
</dbReference>
<evidence type="ECO:0000256" key="1">
    <source>
        <dbReference type="ARBA" id="ARBA00000085"/>
    </source>
</evidence>
<dbReference type="Gene3D" id="1.10.287.130">
    <property type="match status" value="1"/>
</dbReference>
<dbReference type="STRING" id="634500.EbC_18050"/>
<keyword evidence="6" id="KW-0812">Transmembrane</keyword>
<dbReference type="InterPro" id="IPR003661">
    <property type="entry name" value="HisK_dim/P_dom"/>
</dbReference>
<dbReference type="Pfam" id="PF00072">
    <property type="entry name" value="Response_reg"/>
    <property type="match status" value="1"/>
</dbReference>
<dbReference type="EMBL" id="FP236843">
    <property type="protein sequence ID" value="CAX59336.1"/>
    <property type="molecule type" value="Genomic_DNA"/>
</dbReference>
<dbReference type="CDD" id="cd17546">
    <property type="entry name" value="REC_hyHK_CKI1_RcsC-like"/>
    <property type="match status" value="1"/>
</dbReference>
<feature type="chain" id="PRO_5003118128" description="histidine kinase" evidence="7">
    <location>
        <begin position="26"/>
        <end position="968"/>
    </location>
</feature>
<dbReference type="AlphaFoldDB" id="D8MR79"/>
<dbReference type="SMART" id="SM00448">
    <property type="entry name" value="REC"/>
    <property type="match status" value="1"/>
</dbReference>
<organism evidence="11">
    <name type="scientific">Erwinia billingiae (strain Eb661)</name>
    <dbReference type="NCBI Taxonomy" id="634500"/>
    <lineage>
        <taxon>Bacteria</taxon>
        <taxon>Pseudomonadati</taxon>
        <taxon>Pseudomonadota</taxon>
        <taxon>Gammaproteobacteria</taxon>
        <taxon>Enterobacterales</taxon>
        <taxon>Erwiniaceae</taxon>
        <taxon>Erwinia</taxon>
    </lineage>
</organism>
<dbReference type="SUPFAM" id="SSF53850">
    <property type="entry name" value="Periplasmic binding protein-like II"/>
    <property type="match status" value="2"/>
</dbReference>
<feature type="domain" description="Histidine kinase" evidence="8">
    <location>
        <begin position="607"/>
        <end position="825"/>
    </location>
</feature>
<feature type="coiled-coil region" evidence="5">
    <location>
        <begin position="573"/>
        <end position="600"/>
    </location>
</feature>
<dbReference type="PANTHER" id="PTHR45339">
    <property type="entry name" value="HYBRID SIGNAL TRANSDUCTION HISTIDINE KINASE J"/>
    <property type="match status" value="1"/>
</dbReference>
<dbReference type="InterPro" id="IPR036097">
    <property type="entry name" value="HisK_dim/P_sf"/>
</dbReference>
<dbReference type="InterPro" id="IPR036890">
    <property type="entry name" value="HATPase_C_sf"/>
</dbReference>
<feature type="modified residue" description="4-aspartylphosphate" evidence="4">
    <location>
        <position position="890"/>
    </location>
</feature>
<dbReference type="CDD" id="cd00082">
    <property type="entry name" value="HisKA"/>
    <property type="match status" value="1"/>
</dbReference>
<dbReference type="Pfam" id="PF00512">
    <property type="entry name" value="HisKA"/>
    <property type="match status" value="1"/>
</dbReference>
<dbReference type="Gene3D" id="3.40.190.10">
    <property type="entry name" value="Periplasmic binding protein-like II"/>
    <property type="match status" value="4"/>
</dbReference>